<dbReference type="GO" id="GO:0005886">
    <property type="term" value="C:plasma membrane"/>
    <property type="evidence" value="ECO:0007669"/>
    <property type="project" value="UniProtKB-SubCell"/>
</dbReference>
<evidence type="ECO:0000259" key="5">
    <source>
        <dbReference type="PROSITE" id="PS51382"/>
    </source>
</evidence>
<keyword evidence="2" id="KW-0472">Membrane</keyword>
<dbReference type="Pfam" id="PF03105">
    <property type="entry name" value="SPX"/>
    <property type="match status" value="1"/>
</dbReference>
<evidence type="ECO:0000313" key="6">
    <source>
        <dbReference type="EMBL" id="RVW29172.1"/>
    </source>
</evidence>
<feature type="compositionally biased region" description="Basic and acidic residues" evidence="4">
    <location>
        <begin position="186"/>
        <end position="195"/>
    </location>
</feature>
<dbReference type="CDD" id="cd14476">
    <property type="entry name" value="SPX_PHO1_like"/>
    <property type="match status" value="1"/>
</dbReference>
<dbReference type="InterPro" id="IPR004331">
    <property type="entry name" value="SPX_dom"/>
</dbReference>
<comment type="function">
    <text evidence="3">May transport inorganic phosphate (Pi).</text>
</comment>
<dbReference type="PANTHER" id="PTHR10783:SF4">
    <property type="entry name" value="PHOSPHATE TRANSPORTER PHO1 HOMOLOG 3"/>
    <property type="match status" value="1"/>
</dbReference>
<evidence type="ECO:0000313" key="7">
    <source>
        <dbReference type="Proteomes" id="UP000288805"/>
    </source>
</evidence>
<evidence type="ECO:0000256" key="3">
    <source>
        <dbReference type="ARBA" id="ARBA00043939"/>
    </source>
</evidence>
<dbReference type="Proteomes" id="UP000288805">
    <property type="component" value="Unassembled WGS sequence"/>
</dbReference>
<dbReference type="InterPro" id="IPR034092">
    <property type="entry name" value="PHO1_SPX"/>
</dbReference>
<dbReference type="EMBL" id="QGNW01001859">
    <property type="protein sequence ID" value="RVW29172.1"/>
    <property type="molecule type" value="Genomic_DNA"/>
</dbReference>
<proteinExistence type="predicted"/>
<comment type="subcellular location">
    <subcellularLocation>
        <location evidence="1">Cell membrane</location>
        <topology evidence="1">Multi-pass membrane protein</topology>
    </subcellularLocation>
</comment>
<dbReference type="PANTHER" id="PTHR10783">
    <property type="entry name" value="XENOTROPIC AND POLYTROPIC RETROVIRUS RECEPTOR 1-RELATED"/>
    <property type="match status" value="1"/>
</dbReference>
<evidence type="ECO:0000256" key="1">
    <source>
        <dbReference type="ARBA" id="ARBA00004651"/>
    </source>
</evidence>
<protein>
    <submittedName>
        <fullName evidence="6">Phosphate transporter PHO1-like 3</fullName>
    </submittedName>
</protein>
<dbReference type="PROSITE" id="PS51382">
    <property type="entry name" value="SPX"/>
    <property type="match status" value="1"/>
</dbReference>
<dbReference type="AlphaFoldDB" id="A0A438D196"/>
<evidence type="ECO:0000256" key="4">
    <source>
        <dbReference type="SAM" id="MobiDB-lite"/>
    </source>
</evidence>
<organism evidence="6 7">
    <name type="scientific">Vitis vinifera</name>
    <name type="common">Grape</name>
    <dbReference type="NCBI Taxonomy" id="29760"/>
    <lineage>
        <taxon>Eukaryota</taxon>
        <taxon>Viridiplantae</taxon>
        <taxon>Streptophyta</taxon>
        <taxon>Embryophyta</taxon>
        <taxon>Tracheophyta</taxon>
        <taxon>Spermatophyta</taxon>
        <taxon>Magnoliopsida</taxon>
        <taxon>eudicotyledons</taxon>
        <taxon>Gunneridae</taxon>
        <taxon>Pentapetalae</taxon>
        <taxon>rosids</taxon>
        <taxon>Vitales</taxon>
        <taxon>Vitaceae</taxon>
        <taxon>Viteae</taxon>
        <taxon>Vitis</taxon>
    </lineage>
</organism>
<name>A0A438D196_VITVI</name>
<keyword evidence="2" id="KW-1003">Cell membrane</keyword>
<comment type="caution">
    <text evidence="6">The sequence shown here is derived from an EMBL/GenBank/DDBJ whole genome shotgun (WGS) entry which is preliminary data.</text>
</comment>
<feature type="domain" description="SPX" evidence="5">
    <location>
        <begin position="1"/>
        <end position="245"/>
    </location>
</feature>
<feature type="region of interest" description="Disordered" evidence="4">
    <location>
        <begin position="169"/>
        <end position="214"/>
    </location>
</feature>
<feature type="compositionally biased region" description="Polar residues" evidence="4">
    <location>
        <begin position="174"/>
        <end position="184"/>
    </location>
</feature>
<reference evidence="6 7" key="1">
    <citation type="journal article" date="2018" name="PLoS Genet.">
        <title>Population sequencing reveals clonal diversity and ancestral inbreeding in the grapevine cultivar Chardonnay.</title>
        <authorList>
            <person name="Roach M.J."/>
            <person name="Johnson D.L."/>
            <person name="Bohlmann J."/>
            <person name="van Vuuren H.J."/>
            <person name="Jones S.J."/>
            <person name="Pretorius I.S."/>
            <person name="Schmidt S.A."/>
            <person name="Borneman A.R."/>
        </authorList>
    </citation>
    <scope>NUCLEOTIDE SEQUENCE [LARGE SCALE GENOMIC DNA]</scope>
    <source>
        <strain evidence="7">cv. Chardonnay</strain>
        <tissue evidence="6">Leaf</tissue>
    </source>
</reference>
<gene>
    <name evidence="6" type="primary">PHO1:H3_0</name>
    <name evidence="6" type="ORF">CK203_098492</name>
</gene>
<accession>A0A438D196</accession>
<evidence type="ECO:0000256" key="2">
    <source>
        <dbReference type="ARBA" id="ARBA00022475"/>
    </source>
</evidence>
<sequence length="245" mass="27735">MKFGKEFTSQMVPEWQEAYMDYNFLKTLLKEVERFKQGSKPPATPARLKRKLTLHRASRNGFAGYETTFLKLGEEGAEYELVYFRRLDDELNKVDKFYRSKVEELMIEAASLNKQMDALIAFRVKVENPQGLFDSSAEMNHLSMDVATSAAATTPSRARASRRVHMDAIEQEGGSRSNHGQSGESSEDKEVKEKIQTTNHSIQEEKPNSIRGTRPAPLQILDRVKMNNTVETPCSPSKASLILIS</sequence>